<sequence>MIAVLGATGFIGAALTQQLASGDEPVRVLVRDRGKAEDRLGRFADRVEIITGDMHDPAALDALLDGVRAVFVLVQTVTARQPSTAGGYADAERQAMQALVAAARRAKVRRVLTVGLIGASPSAANPWVRSRAELTQALLDSGLDVTVLRAGLVVGIGGTGYDWLLAVVRGESSVVLGGGGQRWSYIALSDVVGYLVDAIDEPSTFGKALDVGSLETPTYSELLSRTAVAIGRRPPRPLRLPLRLVVALAPLIERLGRLPKGGLRTAILHLGDDLIGDPLPVRALLARDLLDWEQAVAAAAVPGRLAGVAG</sequence>
<organism evidence="2 3">
    <name type="scientific">Propionicimonas paludicola</name>
    <dbReference type="NCBI Taxonomy" id="185243"/>
    <lineage>
        <taxon>Bacteria</taxon>
        <taxon>Bacillati</taxon>
        <taxon>Actinomycetota</taxon>
        <taxon>Actinomycetes</taxon>
        <taxon>Propionibacteriales</taxon>
        <taxon>Nocardioidaceae</taxon>
        <taxon>Propionicimonas</taxon>
    </lineage>
</organism>
<dbReference type="GO" id="GO:0005737">
    <property type="term" value="C:cytoplasm"/>
    <property type="evidence" value="ECO:0007669"/>
    <property type="project" value="TreeGrafter"/>
</dbReference>
<dbReference type="SUPFAM" id="SSF51735">
    <property type="entry name" value="NAD(P)-binding Rossmann-fold domains"/>
    <property type="match status" value="1"/>
</dbReference>
<dbReference type="InterPro" id="IPR016040">
    <property type="entry name" value="NAD(P)-bd_dom"/>
</dbReference>
<accession>A0A2A9CM93</accession>
<dbReference type="Proteomes" id="UP000226079">
    <property type="component" value="Unassembled WGS sequence"/>
</dbReference>
<evidence type="ECO:0000313" key="3">
    <source>
        <dbReference type="Proteomes" id="UP000226079"/>
    </source>
</evidence>
<evidence type="ECO:0000313" key="2">
    <source>
        <dbReference type="EMBL" id="PFG15577.1"/>
    </source>
</evidence>
<dbReference type="Pfam" id="PF13460">
    <property type="entry name" value="NAD_binding_10"/>
    <property type="match status" value="1"/>
</dbReference>
<comment type="caution">
    <text evidence="2">The sequence shown here is derived from an EMBL/GenBank/DDBJ whole genome shotgun (WGS) entry which is preliminary data.</text>
</comment>
<dbReference type="GO" id="GO:0004029">
    <property type="term" value="F:aldehyde dehydrogenase (NAD+) activity"/>
    <property type="evidence" value="ECO:0007669"/>
    <property type="project" value="TreeGrafter"/>
</dbReference>
<name>A0A2A9CM93_9ACTN</name>
<reference evidence="2 3" key="1">
    <citation type="submission" date="2017-10" db="EMBL/GenBank/DDBJ databases">
        <title>Sequencing the genomes of 1000 actinobacteria strains.</title>
        <authorList>
            <person name="Klenk H.-P."/>
        </authorList>
    </citation>
    <scope>NUCLEOTIDE SEQUENCE [LARGE SCALE GENOMIC DNA]</scope>
    <source>
        <strain evidence="2 3">DSM 15597</strain>
    </source>
</reference>
<dbReference type="Gene3D" id="3.40.50.720">
    <property type="entry name" value="NAD(P)-binding Rossmann-like Domain"/>
    <property type="match status" value="1"/>
</dbReference>
<proteinExistence type="predicted"/>
<dbReference type="EMBL" id="PDJC01000001">
    <property type="protein sequence ID" value="PFG15577.1"/>
    <property type="molecule type" value="Genomic_DNA"/>
</dbReference>
<dbReference type="OrthoDB" id="9774199at2"/>
<dbReference type="RefSeq" id="WP_098459196.1">
    <property type="nucleotide sequence ID" value="NZ_PDJC01000001.1"/>
</dbReference>
<dbReference type="PANTHER" id="PTHR48079:SF6">
    <property type="entry name" value="NAD(P)-BINDING DOMAIN-CONTAINING PROTEIN-RELATED"/>
    <property type="match status" value="1"/>
</dbReference>
<gene>
    <name evidence="2" type="ORF">ATK74_0097</name>
</gene>
<dbReference type="InterPro" id="IPR051783">
    <property type="entry name" value="NAD(P)-dependent_oxidoreduct"/>
</dbReference>
<keyword evidence="3" id="KW-1185">Reference proteome</keyword>
<dbReference type="InterPro" id="IPR036291">
    <property type="entry name" value="NAD(P)-bd_dom_sf"/>
</dbReference>
<dbReference type="AlphaFoldDB" id="A0A2A9CM93"/>
<feature type="domain" description="NAD(P)-binding" evidence="1">
    <location>
        <begin position="6"/>
        <end position="160"/>
    </location>
</feature>
<evidence type="ECO:0000259" key="1">
    <source>
        <dbReference type="Pfam" id="PF13460"/>
    </source>
</evidence>
<protein>
    <submittedName>
        <fullName evidence="2">Nucleoside-diphosphate-sugar epimerase</fullName>
    </submittedName>
</protein>
<dbReference type="PANTHER" id="PTHR48079">
    <property type="entry name" value="PROTEIN YEEZ"/>
    <property type="match status" value="1"/>
</dbReference>